<name>A0A6G0Q5K4_9STRA</name>
<feature type="non-terminal residue" evidence="1">
    <location>
        <position position="1"/>
    </location>
</feature>
<evidence type="ECO:0000313" key="1">
    <source>
        <dbReference type="EMBL" id="KAE9271125.1"/>
    </source>
</evidence>
<comment type="caution">
    <text evidence="1">The sequence shown here is derived from an EMBL/GenBank/DDBJ whole genome shotgun (WGS) entry which is preliminary data.</text>
</comment>
<gene>
    <name evidence="1" type="ORF">PF008_g30432</name>
</gene>
<dbReference type="Proteomes" id="UP000486351">
    <property type="component" value="Unassembled WGS sequence"/>
</dbReference>
<dbReference type="AlphaFoldDB" id="A0A6G0Q5K4"/>
<sequence>LNKTLEPKLGKDGSAAFSSVEYESLPKRLRIERDVAQDPFFELMSIAPDIDKASLDDMMVSLDAKEWAYQDLEAGKATRVQFMSAIFEHVVYMFKADPGDRVCGYLSLGTTTKGARHHNEGTEDDWPKLLSVYRTVELHTGGCQSVK</sequence>
<protein>
    <submittedName>
        <fullName evidence="1">Uncharacterized protein</fullName>
    </submittedName>
</protein>
<evidence type="ECO:0000313" key="2">
    <source>
        <dbReference type="Proteomes" id="UP000486351"/>
    </source>
</evidence>
<reference evidence="1 2" key="1">
    <citation type="submission" date="2018-09" db="EMBL/GenBank/DDBJ databases">
        <title>Genomic investigation of the strawberry pathogen Phytophthora fragariae indicates pathogenicity is determined by transcriptional variation in three key races.</title>
        <authorList>
            <person name="Adams T.M."/>
            <person name="Armitage A.D."/>
            <person name="Sobczyk M.K."/>
            <person name="Bates H.J."/>
            <person name="Dunwell J.M."/>
            <person name="Nellist C.F."/>
            <person name="Harrison R.J."/>
        </authorList>
    </citation>
    <scope>NUCLEOTIDE SEQUENCE [LARGE SCALE GENOMIC DNA]</scope>
    <source>
        <strain evidence="1 2">NOV-77</strain>
    </source>
</reference>
<organism evidence="1 2">
    <name type="scientific">Phytophthora fragariae</name>
    <dbReference type="NCBI Taxonomy" id="53985"/>
    <lineage>
        <taxon>Eukaryota</taxon>
        <taxon>Sar</taxon>
        <taxon>Stramenopiles</taxon>
        <taxon>Oomycota</taxon>
        <taxon>Peronosporomycetes</taxon>
        <taxon>Peronosporales</taxon>
        <taxon>Peronosporaceae</taxon>
        <taxon>Phytophthora</taxon>
    </lineage>
</organism>
<dbReference type="EMBL" id="QXFY01005727">
    <property type="protein sequence ID" value="KAE9271125.1"/>
    <property type="molecule type" value="Genomic_DNA"/>
</dbReference>
<proteinExistence type="predicted"/>
<accession>A0A6G0Q5K4</accession>